<protein>
    <recommendedName>
        <fullName evidence="1">Gingipain domain-containing protein</fullName>
    </recommendedName>
</protein>
<sequence>MQKYILILTRREYVGSFLKFVLTKQNLGFQVEFALVDDSSFLSFDQFKAFVRAKNPDTSLENAFYLLIGGSELYYDIKPSFGDFQYAQCSDIAGDKSMYCTVGRIPGRNIAEIEAVCNNVLRCGSIQKRQLNLLPIVATEKNRDFWNRTFSKPCLLPMDTTANAENVLSKDDVIEEIKLNNFILHMGHGGRCSLVLRKGIRLKVDDIPEPQSGYFHIWAWACSTCKEKENSCSLGESCLLQNKAVSFWGARGVTYGGSNRKSYRSFVQELDNLNTDRTIGEIYFETVMRKAFCDFNFGHTKLLRNAMRYMFLGDPTMLVTV</sequence>
<comment type="caution">
    <text evidence="2">The sequence shown here is derived from an EMBL/GenBank/DDBJ whole genome shotgun (WGS) entry which is preliminary data.</text>
</comment>
<reference evidence="2 3" key="1">
    <citation type="journal article" date="2011" name="J. Bacteriol.">
        <title>Draft genome sequence of Bacteroides vulgatus PC510, a strain isolated from human feces.</title>
        <authorList>
            <person name="Cuiv P.O."/>
            <person name="Klaassens E.S."/>
            <person name="Durkin A.S."/>
            <person name="Harkins D.M."/>
            <person name="Foster L."/>
            <person name="McCorrison J."/>
            <person name="Torralba M."/>
            <person name="Nelson K.E."/>
            <person name="Morrison M."/>
        </authorList>
    </citation>
    <scope>NUCLEOTIDE SEQUENCE [LARGE SCALE GENOMIC DNA]</scope>
    <source>
        <strain evidence="2 3">PC510</strain>
    </source>
</reference>
<dbReference type="SUPFAM" id="SSF52129">
    <property type="entry name" value="Caspase-like"/>
    <property type="match status" value="1"/>
</dbReference>
<gene>
    <name evidence="2" type="ORF">CUU_0579</name>
</gene>
<dbReference type="Gene3D" id="3.40.50.1460">
    <property type="match status" value="1"/>
</dbReference>
<proteinExistence type="predicted"/>
<dbReference type="RefSeq" id="WP_005842677.1">
    <property type="nucleotide sequence ID" value="NZ_ADKO01000069.1"/>
</dbReference>
<dbReference type="GO" id="GO:0006508">
    <property type="term" value="P:proteolysis"/>
    <property type="evidence" value="ECO:0007669"/>
    <property type="project" value="InterPro"/>
</dbReference>
<accession>D4V8B7</accession>
<dbReference type="Pfam" id="PF01364">
    <property type="entry name" value="Peptidase_C25"/>
    <property type="match status" value="1"/>
</dbReference>
<evidence type="ECO:0000313" key="2">
    <source>
        <dbReference type="EMBL" id="EFG17804.1"/>
    </source>
</evidence>
<organism evidence="2 3">
    <name type="scientific">Phocaeicola vulgatus PC510</name>
    <dbReference type="NCBI Taxonomy" id="702446"/>
    <lineage>
        <taxon>Bacteria</taxon>
        <taxon>Pseudomonadati</taxon>
        <taxon>Bacteroidota</taxon>
        <taxon>Bacteroidia</taxon>
        <taxon>Bacteroidales</taxon>
        <taxon>Bacteroidaceae</taxon>
        <taxon>Phocaeicola</taxon>
    </lineage>
</organism>
<feature type="domain" description="Gingipain" evidence="1">
    <location>
        <begin position="6"/>
        <end position="317"/>
    </location>
</feature>
<name>D4V8B7_PHOVU</name>
<dbReference type="EMBL" id="ADKO01000069">
    <property type="protein sequence ID" value="EFG17804.1"/>
    <property type="molecule type" value="Genomic_DNA"/>
</dbReference>
<dbReference type="GO" id="GO:0008234">
    <property type="term" value="F:cysteine-type peptidase activity"/>
    <property type="evidence" value="ECO:0007669"/>
    <property type="project" value="InterPro"/>
</dbReference>
<dbReference type="AlphaFoldDB" id="D4V8B7"/>
<dbReference type="InterPro" id="IPR029030">
    <property type="entry name" value="Caspase-like_dom_sf"/>
</dbReference>
<dbReference type="InterPro" id="IPR001769">
    <property type="entry name" value="Gingipain"/>
</dbReference>
<dbReference type="Proteomes" id="UP000004563">
    <property type="component" value="Unassembled WGS sequence"/>
</dbReference>
<evidence type="ECO:0000259" key="1">
    <source>
        <dbReference type="Pfam" id="PF01364"/>
    </source>
</evidence>
<evidence type="ECO:0000313" key="3">
    <source>
        <dbReference type="Proteomes" id="UP000004563"/>
    </source>
</evidence>